<keyword evidence="3 6" id="KW-0808">Transferase</keyword>
<evidence type="ECO:0000313" key="8">
    <source>
        <dbReference type="Proteomes" id="UP001168380"/>
    </source>
</evidence>
<dbReference type="InterPro" id="IPR033749">
    <property type="entry name" value="Polyprenyl_synt_CS"/>
</dbReference>
<evidence type="ECO:0000256" key="3">
    <source>
        <dbReference type="ARBA" id="ARBA00022679"/>
    </source>
</evidence>
<dbReference type="InterPro" id="IPR008949">
    <property type="entry name" value="Isoprenoid_synthase_dom_sf"/>
</dbReference>
<sequence>MLPFHNTVADDFTEVNDLIIRQLHSDVGLVENIGHYLIEAGGKRLRPLLVLLSARALGYQGKQHLDLAAIIEFIHSATLLHDDVVDTSTLRRGRPTANAQWGNAPSVLVGDFLYSRSFQMMVAIGDMDVMAILSNTTNVIAEGEVQQLINAKDASLSEAGYLDVIRKKTAVLFAAACEVAAVLAGGDATVRAELREYGLEVGMAFQLVDDALDYKGDAETLGKNVGDDLAEGKPTLPLIYAMSRAEPHERDLIRHAIEQGDASQLQEIVAIVEKTGAMEYTLNAAREAVSRALAKLTLLPDTPYRSAMAEVAQFALARDH</sequence>
<reference evidence="7" key="1">
    <citation type="submission" date="2023-07" db="EMBL/GenBank/DDBJ databases">
        <title>Gilvimarinus algae sp. nov., isolated from the surface of Kelp.</title>
        <authorList>
            <person name="Sun Y.Y."/>
            <person name="Gong Y."/>
            <person name="Du Z.J."/>
        </authorList>
    </citation>
    <scope>NUCLEOTIDE SEQUENCE</scope>
    <source>
        <strain evidence="7">SDUM040014</strain>
    </source>
</reference>
<keyword evidence="8" id="KW-1185">Reference proteome</keyword>
<dbReference type="PANTHER" id="PTHR12001:SF69">
    <property type="entry name" value="ALL TRANS-POLYPRENYL-DIPHOSPHATE SYNTHASE PDSS1"/>
    <property type="match status" value="1"/>
</dbReference>
<dbReference type="PANTHER" id="PTHR12001">
    <property type="entry name" value="GERANYLGERANYL PYROPHOSPHATE SYNTHASE"/>
    <property type="match status" value="1"/>
</dbReference>
<dbReference type="CDD" id="cd00685">
    <property type="entry name" value="Trans_IPPS_HT"/>
    <property type="match status" value="1"/>
</dbReference>
<dbReference type="Gene3D" id="1.10.600.10">
    <property type="entry name" value="Farnesyl Diphosphate Synthase"/>
    <property type="match status" value="1"/>
</dbReference>
<dbReference type="Proteomes" id="UP001168380">
    <property type="component" value="Unassembled WGS sequence"/>
</dbReference>
<evidence type="ECO:0000256" key="5">
    <source>
        <dbReference type="ARBA" id="ARBA00022842"/>
    </source>
</evidence>
<accession>A0ABT8TEN1</accession>
<evidence type="ECO:0000256" key="2">
    <source>
        <dbReference type="ARBA" id="ARBA00006706"/>
    </source>
</evidence>
<comment type="caution">
    <text evidence="7">The sequence shown here is derived from an EMBL/GenBank/DDBJ whole genome shotgun (WGS) entry which is preliminary data.</text>
</comment>
<dbReference type="EMBL" id="JAULRT010000031">
    <property type="protein sequence ID" value="MDO3380772.1"/>
    <property type="molecule type" value="Genomic_DNA"/>
</dbReference>
<dbReference type="Pfam" id="PF00348">
    <property type="entry name" value="polyprenyl_synt"/>
    <property type="match status" value="1"/>
</dbReference>
<name>A0ABT8TEN1_9GAMM</name>
<keyword evidence="4" id="KW-0479">Metal-binding</keyword>
<dbReference type="SUPFAM" id="SSF48576">
    <property type="entry name" value="Terpenoid synthases"/>
    <property type="match status" value="1"/>
</dbReference>
<evidence type="ECO:0000313" key="7">
    <source>
        <dbReference type="EMBL" id="MDO3380772.1"/>
    </source>
</evidence>
<protein>
    <submittedName>
        <fullName evidence="7">Polyprenyl synthetase family protein</fullName>
    </submittedName>
</protein>
<evidence type="ECO:0000256" key="1">
    <source>
        <dbReference type="ARBA" id="ARBA00001946"/>
    </source>
</evidence>
<dbReference type="PROSITE" id="PS00723">
    <property type="entry name" value="POLYPRENYL_SYNTHASE_1"/>
    <property type="match status" value="1"/>
</dbReference>
<dbReference type="InterPro" id="IPR000092">
    <property type="entry name" value="Polyprenyl_synt"/>
</dbReference>
<gene>
    <name evidence="7" type="ORF">QWI16_01220</name>
</gene>
<evidence type="ECO:0000256" key="6">
    <source>
        <dbReference type="RuleBase" id="RU004466"/>
    </source>
</evidence>
<dbReference type="SFLD" id="SFLDS00005">
    <property type="entry name" value="Isoprenoid_Synthase_Type_I"/>
    <property type="match status" value="1"/>
</dbReference>
<comment type="cofactor">
    <cofactor evidence="1">
        <name>Mg(2+)</name>
        <dbReference type="ChEBI" id="CHEBI:18420"/>
    </cofactor>
</comment>
<evidence type="ECO:0000256" key="4">
    <source>
        <dbReference type="ARBA" id="ARBA00022723"/>
    </source>
</evidence>
<keyword evidence="5" id="KW-0460">Magnesium</keyword>
<proteinExistence type="inferred from homology"/>
<organism evidence="7 8">
    <name type="scientific">Gilvimarinus algae</name>
    <dbReference type="NCBI Taxonomy" id="3058037"/>
    <lineage>
        <taxon>Bacteria</taxon>
        <taxon>Pseudomonadati</taxon>
        <taxon>Pseudomonadota</taxon>
        <taxon>Gammaproteobacteria</taxon>
        <taxon>Cellvibrionales</taxon>
        <taxon>Cellvibrionaceae</taxon>
        <taxon>Gilvimarinus</taxon>
    </lineage>
</organism>
<comment type="similarity">
    <text evidence="2 6">Belongs to the FPP/GGPP synthase family.</text>
</comment>
<dbReference type="RefSeq" id="WP_302710891.1">
    <property type="nucleotide sequence ID" value="NZ_JAULRT010000031.1"/>
</dbReference>